<dbReference type="Pfam" id="PF00775">
    <property type="entry name" value="Dioxygenase_C"/>
    <property type="match status" value="1"/>
</dbReference>
<dbReference type="AlphaFoldDB" id="A0A7L9WSL5"/>
<sequence>MSPETSATSGSDIARRKLLRFLSLSPVAMMGVGAFASATRAQAEAAGLISANVCMVQREVTEGPFYIDSGLMRRDITEGRPGAPLRLNLQVVTADCAPVPGARVDIWHCDAEGIYSGVTNMGAEDTTGQTFLRGTQTTGADGVAIFDTIYPGWYRGRTTHIHTKIFLDDQTVLTSQIFFPDALSAYLFRSVPPYNARGATRDTMNAGDSIAKQAGDGAFARVREQPDHYDASLVVGISSFSGSRLG</sequence>
<organism evidence="2 3">
    <name type="scientific">Pseudooceanicola spongiae</name>
    <dbReference type="NCBI Taxonomy" id="2613965"/>
    <lineage>
        <taxon>Bacteria</taxon>
        <taxon>Pseudomonadati</taxon>
        <taxon>Pseudomonadota</taxon>
        <taxon>Alphaproteobacteria</taxon>
        <taxon>Rhodobacterales</taxon>
        <taxon>Paracoccaceae</taxon>
        <taxon>Pseudooceanicola</taxon>
    </lineage>
</organism>
<dbReference type="Proteomes" id="UP000594118">
    <property type="component" value="Chromosome"/>
</dbReference>
<dbReference type="SUPFAM" id="SSF49482">
    <property type="entry name" value="Aromatic compound dioxygenase"/>
    <property type="match status" value="1"/>
</dbReference>
<dbReference type="Gene3D" id="2.60.130.10">
    <property type="entry name" value="Aromatic compound dioxygenase"/>
    <property type="match status" value="1"/>
</dbReference>
<dbReference type="EMBL" id="CP045201">
    <property type="protein sequence ID" value="QOL82953.1"/>
    <property type="molecule type" value="Genomic_DNA"/>
</dbReference>
<evidence type="ECO:0000313" key="3">
    <source>
        <dbReference type="Proteomes" id="UP000594118"/>
    </source>
</evidence>
<keyword evidence="2" id="KW-0223">Dioxygenase</keyword>
<keyword evidence="2" id="KW-0560">Oxidoreductase</keyword>
<keyword evidence="3" id="KW-1185">Reference proteome</keyword>
<dbReference type="PANTHER" id="PTHR34315:SF1">
    <property type="entry name" value="INTRADIOL RING-CLEAVAGE DIOXYGENASES DOMAIN-CONTAINING PROTEIN-RELATED"/>
    <property type="match status" value="1"/>
</dbReference>
<evidence type="ECO:0000259" key="1">
    <source>
        <dbReference type="Pfam" id="PF00775"/>
    </source>
</evidence>
<dbReference type="KEGG" id="pshq:F3W81_20210"/>
<dbReference type="InterPro" id="IPR006311">
    <property type="entry name" value="TAT_signal"/>
</dbReference>
<protein>
    <submittedName>
        <fullName evidence="2">Protocatechuate dioxygenase</fullName>
    </submittedName>
</protein>
<dbReference type="RefSeq" id="WP_193081363.1">
    <property type="nucleotide sequence ID" value="NZ_CP045201.1"/>
</dbReference>
<dbReference type="CDD" id="cd03457">
    <property type="entry name" value="intradiol_dioxygenase_like"/>
    <property type="match status" value="1"/>
</dbReference>
<dbReference type="GO" id="GO:0016702">
    <property type="term" value="F:oxidoreductase activity, acting on single donors with incorporation of molecular oxygen, incorporation of two atoms of oxygen"/>
    <property type="evidence" value="ECO:0007669"/>
    <property type="project" value="InterPro"/>
</dbReference>
<gene>
    <name evidence="2" type="ORF">F3W81_20210</name>
</gene>
<feature type="domain" description="Intradiol ring-cleavage dioxygenases" evidence="1">
    <location>
        <begin position="67"/>
        <end position="180"/>
    </location>
</feature>
<dbReference type="InterPro" id="IPR000627">
    <property type="entry name" value="Intradiol_dOase_C"/>
</dbReference>
<dbReference type="PROSITE" id="PS51318">
    <property type="entry name" value="TAT"/>
    <property type="match status" value="1"/>
</dbReference>
<dbReference type="GO" id="GO:0008199">
    <property type="term" value="F:ferric iron binding"/>
    <property type="evidence" value="ECO:0007669"/>
    <property type="project" value="InterPro"/>
</dbReference>
<accession>A0A7L9WSL5</accession>
<reference evidence="2 3" key="1">
    <citation type="submission" date="2019-10" db="EMBL/GenBank/DDBJ databases">
        <title>Pseudopuniceibacterium sp. HQ09 islated from Antarctica.</title>
        <authorList>
            <person name="Liao L."/>
            <person name="Su S."/>
            <person name="Chen B."/>
            <person name="Yu Y."/>
        </authorList>
    </citation>
    <scope>NUCLEOTIDE SEQUENCE [LARGE SCALE GENOMIC DNA]</scope>
    <source>
        <strain evidence="2 3">HQ09</strain>
    </source>
</reference>
<dbReference type="InterPro" id="IPR015889">
    <property type="entry name" value="Intradiol_dOase_core"/>
</dbReference>
<evidence type="ECO:0000313" key="2">
    <source>
        <dbReference type="EMBL" id="QOL82953.1"/>
    </source>
</evidence>
<dbReference type="PANTHER" id="PTHR34315">
    <property type="match status" value="1"/>
</dbReference>
<proteinExistence type="predicted"/>
<name>A0A7L9WSL5_9RHOB</name>